<dbReference type="EMBL" id="JAAVNE010000037">
    <property type="protein sequence ID" value="NKC33073.1"/>
    <property type="molecule type" value="Genomic_DNA"/>
</dbReference>
<accession>A0ABX1E8E7</accession>
<evidence type="ECO:0000313" key="1">
    <source>
        <dbReference type="EMBL" id="NKC33073.1"/>
    </source>
</evidence>
<organism evidence="1 2">
    <name type="scientific">Falsiroseomonas selenitidurans</name>
    <dbReference type="NCBI Taxonomy" id="2716335"/>
    <lineage>
        <taxon>Bacteria</taxon>
        <taxon>Pseudomonadati</taxon>
        <taxon>Pseudomonadota</taxon>
        <taxon>Alphaproteobacteria</taxon>
        <taxon>Acetobacterales</taxon>
        <taxon>Roseomonadaceae</taxon>
        <taxon>Falsiroseomonas</taxon>
    </lineage>
</organism>
<dbReference type="SUPFAM" id="SSF52540">
    <property type="entry name" value="P-loop containing nucleoside triphosphate hydrolases"/>
    <property type="match status" value="1"/>
</dbReference>
<name>A0ABX1E8E7_9PROT</name>
<dbReference type="RefSeq" id="WP_168033807.1">
    <property type="nucleotide sequence ID" value="NZ_JAAVNE010000037.1"/>
</dbReference>
<gene>
    <name evidence="1" type="ORF">HEQ75_19570</name>
</gene>
<comment type="caution">
    <text evidence="1">The sequence shown here is derived from an EMBL/GenBank/DDBJ whole genome shotgun (WGS) entry which is preliminary data.</text>
</comment>
<sequence>MRTLFLHVGMHKTGTSAIQATLHAQRQRLPRFGFAYFPLTANHSRAIRSMVSDNPHLDLGNRLAGLHDPEDARAYGEACRQALLAFIAEAPAPGLLVSGEDIGMLEDEEVDRLLALLRPLVDRIVVLGMVRDPRSYIVSATQQVIKAGRTLAELAGPAMRRPAYRRRFARFEAHPAVDEVRLQRYHPGHLVRGCSVATFLSMCGAPPGLYDALNVRRHNVAVSDTALRMLLAANEAVPVLRPDGRANPGRARTLQQLLGSLPGPAFAPPEALVDLAMAAAAEDIAWMEQRLGIRFEAAAAPATGEAGATTLRRFEWEDAMALIALLNDRLVAMETQGPGAARRQPSMEKPDR</sequence>
<dbReference type="Gene3D" id="3.40.50.300">
    <property type="entry name" value="P-loop containing nucleotide triphosphate hydrolases"/>
    <property type="match status" value="1"/>
</dbReference>
<protein>
    <submittedName>
        <fullName evidence="1">Uncharacterized protein</fullName>
    </submittedName>
</protein>
<dbReference type="InterPro" id="IPR027417">
    <property type="entry name" value="P-loop_NTPase"/>
</dbReference>
<evidence type="ECO:0000313" key="2">
    <source>
        <dbReference type="Proteomes" id="UP000787635"/>
    </source>
</evidence>
<dbReference type="Proteomes" id="UP000787635">
    <property type="component" value="Unassembled WGS sequence"/>
</dbReference>
<keyword evidence="2" id="KW-1185">Reference proteome</keyword>
<proteinExistence type="predicted"/>
<reference evidence="1 2" key="1">
    <citation type="submission" date="2020-03" db="EMBL/GenBank/DDBJ databases">
        <title>Roseomonas selenitidurans sp. nov. isolated from urban soil.</title>
        <authorList>
            <person name="Liu H."/>
        </authorList>
    </citation>
    <scope>NUCLEOTIDE SEQUENCE [LARGE SCALE GENOMIC DNA]</scope>
    <source>
        <strain evidence="1 2">BU-1</strain>
    </source>
</reference>